<dbReference type="EMBL" id="CP121252">
    <property type="protein sequence ID" value="WFP15613.1"/>
    <property type="molecule type" value="Genomic_DNA"/>
</dbReference>
<proteinExistence type="predicted"/>
<gene>
    <name evidence="2" type="ORF">P8192_09380</name>
</gene>
<dbReference type="Gene3D" id="3.40.190.10">
    <property type="entry name" value="Periplasmic binding protein-like II"/>
    <property type="match status" value="2"/>
</dbReference>
<dbReference type="InterPro" id="IPR011852">
    <property type="entry name" value="TRAP_TAXI"/>
</dbReference>
<protein>
    <submittedName>
        <fullName evidence="2">TAXI family TRAP transporter solute-binding subunit</fullName>
    </submittedName>
</protein>
<accession>A0ABY8H4N4</accession>
<dbReference type="PROSITE" id="PS51257">
    <property type="entry name" value="PROKAR_LIPOPROTEIN"/>
    <property type="match status" value="1"/>
</dbReference>
<feature type="chain" id="PRO_5047470406" evidence="1">
    <location>
        <begin position="31"/>
        <end position="345"/>
    </location>
</feature>
<dbReference type="PANTHER" id="PTHR42941:SF1">
    <property type="entry name" value="SLL1037 PROTEIN"/>
    <property type="match status" value="1"/>
</dbReference>
<dbReference type="NCBIfam" id="TIGR02122">
    <property type="entry name" value="TRAP_TAXI"/>
    <property type="match status" value="1"/>
</dbReference>
<dbReference type="SUPFAM" id="SSF53850">
    <property type="entry name" value="Periplasmic binding protein-like II"/>
    <property type="match status" value="1"/>
</dbReference>
<evidence type="ECO:0000256" key="1">
    <source>
        <dbReference type="SAM" id="SignalP"/>
    </source>
</evidence>
<dbReference type="RefSeq" id="WP_278156510.1">
    <property type="nucleotide sequence ID" value="NZ_CP121252.1"/>
</dbReference>
<dbReference type="Proteomes" id="UP001219037">
    <property type="component" value="Chromosome"/>
</dbReference>
<keyword evidence="1" id="KW-0732">Signal</keyword>
<dbReference type="PANTHER" id="PTHR42941">
    <property type="entry name" value="SLL1037 PROTEIN"/>
    <property type="match status" value="1"/>
</dbReference>
<evidence type="ECO:0000313" key="3">
    <source>
        <dbReference type="Proteomes" id="UP001219037"/>
    </source>
</evidence>
<organism evidence="2 3">
    <name type="scientific">Citricoccus muralis</name>
    <dbReference type="NCBI Taxonomy" id="169134"/>
    <lineage>
        <taxon>Bacteria</taxon>
        <taxon>Bacillati</taxon>
        <taxon>Actinomycetota</taxon>
        <taxon>Actinomycetes</taxon>
        <taxon>Micrococcales</taxon>
        <taxon>Micrococcaceae</taxon>
        <taxon>Citricoccus</taxon>
    </lineage>
</organism>
<reference evidence="2 3" key="1">
    <citation type="submission" date="2023-04" db="EMBL/GenBank/DDBJ databases">
        <title>Funneling lignin-derived compounds into biodiesel using alkali-halophilic Citricoccus sp. P2.</title>
        <authorList>
            <person name="Luo C.-B."/>
        </authorList>
    </citation>
    <scope>NUCLEOTIDE SEQUENCE [LARGE SCALE GENOMIC DNA]</scope>
    <source>
        <strain evidence="2 3">P2</strain>
    </source>
</reference>
<evidence type="ECO:0000313" key="2">
    <source>
        <dbReference type="EMBL" id="WFP15613.1"/>
    </source>
</evidence>
<feature type="signal peptide" evidence="1">
    <location>
        <begin position="1"/>
        <end position="30"/>
    </location>
</feature>
<sequence length="345" mass="35691">MSATRRTTATLALAATVGLIVAGCSQPAESGGGGDGEEQDRVSTMSIVTGGTAGVYYPIGGALSGIIDDHVEGTSASVEATGASVENIRLIASGSADIAVTQGDAADQAYNGTGDFDGEEPIETKAIAVLYPNVYHTVTLASIQNRLGLECFSDIEGHRYSVGDVGSGNEATTNQVFESLGLDVTSDITRSQLGYAETTNALTSGGLDAGSWVVGEGHGGINELAATDDVALVPMCEDEITAITEGDGGYTAHTIPGGTYSGVDEDVETIAVWNVLVVPADFNEEQAYELTEAIFDNVDAITDVYAPAADYLTFDNVENAPVPFHPGAVRYFQDNDVEVPEDLQG</sequence>
<keyword evidence="3" id="KW-1185">Reference proteome</keyword>
<dbReference type="Pfam" id="PF16868">
    <property type="entry name" value="NMT1_3"/>
    <property type="match status" value="1"/>
</dbReference>
<name>A0ABY8H4N4_9MICC</name>